<dbReference type="InterPro" id="IPR018641">
    <property type="entry name" value="Trfase_1_rSAM/seldom-assoc"/>
</dbReference>
<dbReference type="Proteomes" id="UP000664303">
    <property type="component" value="Unassembled WGS sequence"/>
</dbReference>
<dbReference type="NCBIfam" id="TIGR04282">
    <property type="entry name" value="glyco_like_cofC"/>
    <property type="match status" value="1"/>
</dbReference>
<dbReference type="RefSeq" id="WP_206561407.1">
    <property type="nucleotide sequence ID" value="NZ_JAFKCZ010000011.1"/>
</dbReference>
<dbReference type="PANTHER" id="PTHR36529">
    <property type="entry name" value="SLL1095 PROTEIN"/>
    <property type="match status" value="1"/>
</dbReference>
<comment type="caution">
    <text evidence="1">The sequence shown here is derived from an EMBL/GenBank/DDBJ whole genome shotgun (WGS) entry which is preliminary data.</text>
</comment>
<accession>A0A939INC0</accession>
<dbReference type="Gene3D" id="3.90.550.10">
    <property type="entry name" value="Spore Coat Polysaccharide Biosynthesis Protein SpsA, Chain A"/>
    <property type="match status" value="1"/>
</dbReference>
<keyword evidence="2" id="KW-1185">Reference proteome</keyword>
<evidence type="ECO:0000313" key="1">
    <source>
        <dbReference type="EMBL" id="MBN7797958.1"/>
    </source>
</evidence>
<protein>
    <submittedName>
        <fullName evidence="1">TIGR04282 family arsenosugar biosynthesis glycosyltransferase</fullName>
    </submittedName>
</protein>
<dbReference type="InterPro" id="IPR029044">
    <property type="entry name" value="Nucleotide-diphossugar_trans"/>
</dbReference>
<sequence>MPVEAGDTLLLQFARAPRAGAVKTRMQPYLSADQACALHEELLRWTCRQLLAARLGPVELWVAGDGNHPALAHCLATGALGPRRQRGGDLGERMYQALVDGLARYRRVLLVGSDCPGLDAAYLEQAREALEHCDVVLGPAEDGGYVLIGARRVTPACFQGVAWGTEAVYAQSVARLDREGLTWRALAPRRDVDRPRDLPYWEACRREAATGDLRR</sequence>
<gene>
    <name evidence="1" type="ORF">JYP50_15210</name>
</gene>
<dbReference type="Pfam" id="PF09837">
    <property type="entry name" value="DUF2064"/>
    <property type="match status" value="1"/>
</dbReference>
<proteinExistence type="predicted"/>
<reference evidence="1" key="1">
    <citation type="submission" date="2021-02" db="EMBL/GenBank/DDBJ databases">
        <title>PHA producing bacteria isolated from coastal sediment in Guangdong, Shenzhen.</title>
        <authorList>
            <person name="Zheng W."/>
            <person name="Yu S."/>
            <person name="Huang Y."/>
        </authorList>
    </citation>
    <scope>NUCLEOTIDE SEQUENCE</scope>
    <source>
        <strain evidence="1">TN14-10</strain>
    </source>
</reference>
<name>A0A939INC0_9GAMM</name>
<dbReference type="EMBL" id="JAFKCZ010000011">
    <property type="protein sequence ID" value="MBN7797958.1"/>
    <property type="molecule type" value="Genomic_DNA"/>
</dbReference>
<dbReference type="PANTHER" id="PTHR36529:SF1">
    <property type="entry name" value="GLYCOSYLTRANSFERASE"/>
    <property type="match status" value="1"/>
</dbReference>
<dbReference type="SUPFAM" id="SSF53448">
    <property type="entry name" value="Nucleotide-diphospho-sugar transferases"/>
    <property type="match status" value="1"/>
</dbReference>
<dbReference type="AlphaFoldDB" id="A0A939INC0"/>
<evidence type="ECO:0000313" key="2">
    <source>
        <dbReference type="Proteomes" id="UP000664303"/>
    </source>
</evidence>
<organism evidence="1 2">
    <name type="scientific">Parahaliea mediterranea</name>
    <dbReference type="NCBI Taxonomy" id="651086"/>
    <lineage>
        <taxon>Bacteria</taxon>
        <taxon>Pseudomonadati</taxon>
        <taxon>Pseudomonadota</taxon>
        <taxon>Gammaproteobacteria</taxon>
        <taxon>Cellvibrionales</taxon>
        <taxon>Halieaceae</taxon>
        <taxon>Parahaliea</taxon>
    </lineage>
</organism>